<proteinExistence type="predicted"/>
<accession>A0A977PXY6</accession>
<organism evidence="1">
    <name type="scientific">Woronichinia naegeliana WA131</name>
    <dbReference type="NCBI Taxonomy" id="2824559"/>
    <lineage>
        <taxon>Bacteria</taxon>
        <taxon>Bacillati</taxon>
        <taxon>Cyanobacteriota</taxon>
        <taxon>Cyanophyceae</taxon>
        <taxon>Synechococcales</taxon>
        <taxon>Coelosphaeriaceae</taxon>
        <taxon>Woronichinia</taxon>
    </lineage>
</organism>
<dbReference type="AlphaFoldDB" id="A0A977PXY6"/>
<gene>
    <name evidence="1" type="ORF">KA717_11050</name>
</gene>
<dbReference type="EMBL" id="CP073041">
    <property type="protein sequence ID" value="UXE63147.1"/>
    <property type="molecule type" value="Genomic_DNA"/>
</dbReference>
<reference evidence="1" key="1">
    <citation type="submission" date="2021-04" db="EMBL/GenBank/DDBJ databases">
        <title>Genome sequence of Woronichinia naegeliana from Washington state freshwater lake bloom.</title>
        <authorList>
            <person name="Dreher T.W."/>
        </authorList>
    </citation>
    <scope>NUCLEOTIDE SEQUENCE</scope>
    <source>
        <strain evidence="1">WA131</strain>
    </source>
</reference>
<evidence type="ECO:0000313" key="1">
    <source>
        <dbReference type="EMBL" id="UXE63147.1"/>
    </source>
</evidence>
<protein>
    <submittedName>
        <fullName evidence="1">Uncharacterized protein</fullName>
    </submittedName>
</protein>
<dbReference type="Proteomes" id="UP001065613">
    <property type="component" value="Chromosome"/>
</dbReference>
<name>A0A977PXY6_9CYAN</name>
<dbReference type="KEGG" id="wna:KA717_11050"/>
<sequence length="143" mass="15363">MMMISSTALTPTTKMLKLKSLSPLLAPFAIATMISVGDVAIHSFIPQFQNSVAAMEMGTPGMTAQEKIEIVTKNKGQIGNGDQLRRFFFGDLEPLGVQPGGAGMVVNLYNKANDVTFSYCATYDVVVAVKKGKVVKFPADEVK</sequence>